<dbReference type="EMBL" id="CP003837">
    <property type="protein sequence ID" value="AGH42872.1"/>
    <property type="molecule type" value="Genomic_DNA"/>
</dbReference>
<proteinExistence type="predicted"/>
<accession>K7ACS5</accession>
<evidence type="ECO:0000313" key="2">
    <source>
        <dbReference type="Proteomes" id="UP000011864"/>
    </source>
</evidence>
<keyword evidence="2" id="KW-1185">Reference proteome</keyword>
<protein>
    <submittedName>
        <fullName evidence="1">Uncharacterized protein</fullName>
    </submittedName>
</protein>
<gene>
    <name evidence="1" type="ORF">C427_0763</name>
</gene>
<dbReference type="Proteomes" id="UP000011864">
    <property type="component" value="Chromosome"/>
</dbReference>
<dbReference type="AlphaFoldDB" id="K7ACS5"/>
<dbReference type="HOGENOM" id="CLU_3237209_0_0_6"/>
<organism evidence="1 2">
    <name type="scientific">Paraglaciecola psychrophila 170</name>
    <dbReference type="NCBI Taxonomy" id="1129794"/>
    <lineage>
        <taxon>Bacteria</taxon>
        <taxon>Pseudomonadati</taxon>
        <taxon>Pseudomonadota</taxon>
        <taxon>Gammaproteobacteria</taxon>
        <taxon>Alteromonadales</taxon>
        <taxon>Alteromonadaceae</taxon>
        <taxon>Paraglaciecola</taxon>
    </lineage>
</organism>
<evidence type="ECO:0000313" key="1">
    <source>
        <dbReference type="EMBL" id="AGH42872.1"/>
    </source>
</evidence>
<name>K7ACS5_9ALTE</name>
<reference evidence="1 2" key="1">
    <citation type="journal article" date="2013" name="Genome Announc.">
        <title>Complete Genome Sequence of Glaciecola psychrophila Strain 170T.</title>
        <authorList>
            <person name="Yin J."/>
            <person name="Chen J."/>
            <person name="Liu G."/>
            <person name="Yu Y."/>
            <person name="Song L."/>
            <person name="Wang X."/>
            <person name="Qu X."/>
        </authorList>
    </citation>
    <scope>NUCLEOTIDE SEQUENCE [LARGE SCALE GENOMIC DNA]</scope>
    <source>
        <strain evidence="1 2">170</strain>
    </source>
</reference>
<dbReference type="KEGG" id="gps:C427_0763"/>
<sequence length="43" mass="5089">MEQILCQYFYSLKTVRYIILQDEIDDGCTVLVKNAYEITTVVR</sequence>
<dbReference type="PATRIC" id="fig|1129794.4.peg.752"/>